<evidence type="ECO:0000256" key="1">
    <source>
        <dbReference type="ARBA" id="ARBA00004123"/>
    </source>
</evidence>
<organism evidence="7 8">
    <name type="scientific">Hibiscus sabdariffa</name>
    <name type="common">roselle</name>
    <dbReference type="NCBI Taxonomy" id="183260"/>
    <lineage>
        <taxon>Eukaryota</taxon>
        <taxon>Viridiplantae</taxon>
        <taxon>Streptophyta</taxon>
        <taxon>Embryophyta</taxon>
        <taxon>Tracheophyta</taxon>
        <taxon>Spermatophyta</taxon>
        <taxon>Magnoliopsida</taxon>
        <taxon>eudicotyledons</taxon>
        <taxon>Gunneridae</taxon>
        <taxon>Pentapetalae</taxon>
        <taxon>rosids</taxon>
        <taxon>malvids</taxon>
        <taxon>Malvales</taxon>
        <taxon>Malvaceae</taxon>
        <taxon>Malvoideae</taxon>
        <taxon>Hibiscus</taxon>
    </lineage>
</organism>
<dbReference type="InterPro" id="IPR011598">
    <property type="entry name" value="bHLH_dom"/>
</dbReference>
<reference evidence="7 8" key="1">
    <citation type="journal article" date="2024" name="G3 (Bethesda)">
        <title>Genome assembly of Hibiscus sabdariffa L. provides insights into metabolisms of medicinal natural products.</title>
        <authorList>
            <person name="Kim T."/>
        </authorList>
    </citation>
    <scope>NUCLEOTIDE SEQUENCE [LARGE SCALE GENOMIC DNA]</scope>
    <source>
        <strain evidence="7">TK-2024</strain>
        <tissue evidence="7">Old leaves</tissue>
    </source>
</reference>
<feature type="compositionally biased region" description="Basic and acidic residues" evidence="5">
    <location>
        <begin position="263"/>
        <end position="275"/>
    </location>
</feature>
<keyword evidence="3" id="KW-0804">Transcription</keyword>
<proteinExistence type="predicted"/>
<dbReference type="InterPro" id="IPR024097">
    <property type="entry name" value="bHLH_ZIP_TF"/>
</dbReference>
<dbReference type="PANTHER" id="PTHR12565:SF444">
    <property type="entry name" value="TRANSCRIPTION FACTOR BHLH62-RELATED"/>
    <property type="match status" value="1"/>
</dbReference>
<keyword evidence="8" id="KW-1185">Reference proteome</keyword>
<evidence type="ECO:0000313" key="8">
    <source>
        <dbReference type="Proteomes" id="UP001396334"/>
    </source>
</evidence>
<name>A0ABR2NHY9_9ROSI</name>
<dbReference type="InterPro" id="IPR036638">
    <property type="entry name" value="HLH_DNA-bd_sf"/>
</dbReference>
<dbReference type="CDD" id="cd18919">
    <property type="entry name" value="bHLH_AtBPE_like"/>
    <property type="match status" value="1"/>
</dbReference>
<evidence type="ECO:0000256" key="5">
    <source>
        <dbReference type="SAM" id="MobiDB-lite"/>
    </source>
</evidence>
<dbReference type="SUPFAM" id="SSF47459">
    <property type="entry name" value="HLH, helix-loop-helix DNA-binding domain"/>
    <property type="match status" value="1"/>
</dbReference>
<dbReference type="SMART" id="SM00353">
    <property type="entry name" value="HLH"/>
    <property type="match status" value="1"/>
</dbReference>
<evidence type="ECO:0000256" key="2">
    <source>
        <dbReference type="ARBA" id="ARBA00023015"/>
    </source>
</evidence>
<comment type="subcellular location">
    <subcellularLocation>
        <location evidence="1">Nucleus</location>
    </subcellularLocation>
</comment>
<dbReference type="PANTHER" id="PTHR12565">
    <property type="entry name" value="STEROL REGULATORY ELEMENT-BINDING PROTEIN"/>
    <property type="match status" value="1"/>
</dbReference>
<evidence type="ECO:0000256" key="3">
    <source>
        <dbReference type="ARBA" id="ARBA00023163"/>
    </source>
</evidence>
<protein>
    <recommendedName>
        <fullName evidence="6">BHLH domain-containing protein</fullName>
    </recommendedName>
</protein>
<dbReference type="Proteomes" id="UP001396334">
    <property type="component" value="Unassembled WGS sequence"/>
</dbReference>
<keyword evidence="4" id="KW-0539">Nucleus</keyword>
<accession>A0ABR2NHY9</accession>
<sequence length="502" mass="55044">MAEGKPAWNSCSPGMEMQTKELQIPNWDNSMDQGDPFESALSSMACSPAASNAGSSNFPGSGDNVMMRELIGKLGNICNTISPQSFINPIPINNISYYTSPLNSPPELNLSMVDSQIRGNLKFPGVGNQLLNHPSFAPDSADSEFAERAARIPCFGLTEAEFPQRLVRTMDCFKITGSQPNVTDNNKSLPHDGNPCFHKVNGRLSRCSSTENGDSKEESSISEQIPGVDSSIKGQIDANARKRKSIPRGKAKETLSPAPADAKIAEENHESDAKRSKQQNGNAKAENDENQKQNKETPKPPEPPKDYIHVRARRGQATDSHSLAERVRREKISERMKFLQDLVTGKAVMLDEIINYVQSLQRQVEFLSMKLATVNPRMNVNMEALLSRDLFQSRGSLPHALYSMDSSAPAFGSGYQPQQALPLNNGMSNNMDIQFSMNPINAALHKTQGLRLPPVDSSTNANPQIGSFLDDDLQSIVQMGFGQIQPQSYQSSKVAGQVKMEM</sequence>
<dbReference type="PROSITE" id="PS50888">
    <property type="entry name" value="BHLH"/>
    <property type="match status" value="1"/>
</dbReference>
<dbReference type="EMBL" id="JBBPBN010000141">
    <property type="protein sequence ID" value="KAK8975617.1"/>
    <property type="molecule type" value="Genomic_DNA"/>
</dbReference>
<evidence type="ECO:0000313" key="7">
    <source>
        <dbReference type="EMBL" id="KAK8975617.1"/>
    </source>
</evidence>
<feature type="region of interest" description="Disordered" evidence="5">
    <location>
        <begin position="206"/>
        <end position="307"/>
    </location>
</feature>
<dbReference type="Gene3D" id="4.10.280.10">
    <property type="entry name" value="Helix-loop-helix DNA-binding domain"/>
    <property type="match status" value="1"/>
</dbReference>
<keyword evidence="2" id="KW-0805">Transcription regulation</keyword>
<gene>
    <name evidence="7" type="ORF">V6N11_004996</name>
</gene>
<evidence type="ECO:0000256" key="4">
    <source>
        <dbReference type="ARBA" id="ARBA00023242"/>
    </source>
</evidence>
<evidence type="ECO:0000259" key="6">
    <source>
        <dbReference type="PROSITE" id="PS50888"/>
    </source>
</evidence>
<feature type="domain" description="BHLH" evidence="6">
    <location>
        <begin position="316"/>
        <end position="370"/>
    </location>
</feature>
<comment type="caution">
    <text evidence="7">The sequence shown here is derived from an EMBL/GenBank/DDBJ whole genome shotgun (WGS) entry which is preliminary data.</text>
</comment>
<feature type="compositionally biased region" description="Basic and acidic residues" evidence="5">
    <location>
        <begin position="285"/>
        <end position="307"/>
    </location>
</feature>